<evidence type="ECO:0000313" key="7">
    <source>
        <dbReference type="Proteomes" id="UP001500503"/>
    </source>
</evidence>
<dbReference type="Gene3D" id="3.40.50.300">
    <property type="entry name" value="P-loop containing nucleotide triphosphate hydrolases"/>
    <property type="match status" value="1"/>
</dbReference>
<proteinExistence type="predicted"/>
<dbReference type="Proteomes" id="UP001500503">
    <property type="component" value="Unassembled WGS sequence"/>
</dbReference>
<comment type="caution">
    <text evidence="6">The sequence shown here is derived from an EMBL/GenBank/DDBJ whole genome shotgun (WGS) entry which is preliminary data.</text>
</comment>
<keyword evidence="4" id="KW-1133">Transmembrane helix</keyword>
<evidence type="ECO:0000259" key="5">
    <source>
        <dbReference type="PROSITE" id="PS50901"/>
    </source>
</evidence>
<dbReference type="RefSeq" id="WP_345473377.1">
    <property type="nucleotide sequence ID" value="NZ_BAABHF010000048.1"/>
</dbReference>
<dbReference type="SUPFAM" id="SSF46785">
    <property type="entry name" value="Winged helix' DNA-binding domain"/>
    <property type="match status" value="1"/>
</dbReference>
<name>A0ABP8R0A6_9ACTN</name>
<feature type="domain" description="FtsK" evidence="5">
    <location>
        <begin position="257"/>
        <end position="440"/>
    </location>
</feature>
<organism evidence="6 7">
    <name type="scientific">Actinoallomurus oryzae</name>
    <dbReference type="NCBI Taxonomy" id="502180"/>
    <lineage>
        <taxon>Bacteria</taxon>
        <taxon>Bacillati</taxon>
        <taxon>Actinomycetota</taxon>
        <taxon>Actinomycetes</taxon>
        <taxon>Streptosporangiales</taxon>
        <taxon>Thermomonosporaceae</taxon>
        <taxon>Actinoallomurus</taxon>
    </lineage>
</organism>
<keyword evidence="4" id="KW-0812">Transmembrane</keyword>
<feature type="binding site" evidence="3">
    <location>
        <begin position="284"/>
        <end position="291"/>
    </location>
    <ligand>
        <name>ATP</name>
        <dbReference type="ChEBI" id="CHEBI:30616"/>
    </ligand>
</feature>
<dbReference type="EMBL" id="BAABHF010000048">
    <property type="protein sequence ID" value="GAA4514119.1"/>
    <property type="molecule type" value="Genomic_DNA"/>
</dbReference>
<dbReference type="InterPro" id="IPR050206">
    <property type="entry name" value="FtsK/SpoIIIE/SftA"/>
</dbReference>
<feature type="transmembrane region" description="Helical" evidence="4">
    <location>
        <begin position="72"/>
        <end position="91"/>
    </location>
</feature>
<sequence>MKARQMRRQARKMSRNGIQPMMLITSDDQLPDMIGVLIGRWLWRYRSELAPVHAAYLTALAGWLLHRTHPGWWPGILATTMVSAALLVHLGPRLGLTRPIERLYAAAVTTGIGAWLAVATANGQGHRPLPQLLLIGGTLLSVPWWAHRRRRARVRVERTLAAWPQVADAIGLNGSRVMSAVVDAWGWTARIALRRGHTVADALGRLAAIESALGTRPGAVRIEADRNRADHFLMRVLHTDPHSRPVPWQAPEARSITQPIPLGVFEDATTATVLLLRRNALVGGVVGSGKSGVLNVIIAALVACEDVVVWGIDLKGGMELRPWAPSLGRLATTPEQAINVLKEAVTELDRRATESSHAGARVWEPTKSRSALVIVIDEYAELPDTATAYTDSIARRGRAVAVNLLAATQRPTQKAMGHGAARSQMDVRISLRVRERRDVDLILGQGMYNAGWHAHTLDAPGKFFISAPEHPTPKRARAYLIEDSDVTTTARRYAAQRPVLNPPQLADDSIQDQQVTAEDRLWQALRDAPEGGCAVLDLVKASGMSRPTLYRRLTDFMNAGRVAQVRRGHYRATSPNDDLA</sequence>
<protein>
    <submittedName>
        <fullName evidence="6">FtsK/SpoIIIE domain-containing protein</fullName>
    </submittedName>
</protein>
<evidence type="ECO:0000256" key="3">
    <source>
        <dbReference type="PROSITE-ProRule" id="PRU00289"/>
    </source>
</evidence>
<keyword evidence="4" id="KW-0472">Membrane</keyword>
<dbReference type="InterPro" id="IPR002543">
    <property type="entry name" value="FtsK_dom"/>
</dbReference>
<reference evidence="7" key="1">
    <citation type="journal article" date="2019" name="Int. J. Syst. Evol. Microbiol.">
        <title>The Global Catalogue of Microorganisms (GCM) 10K type strain sequencing project: providing services to taxonomists for standard genome sequencing and annotation.</title>
        <authorList>
            <consortium name="The Broad Institute Genomics Platform"/>
            <consortium name="The Broad Institute Genome Sequencing Center for Infectious Disease"/>
            <person name="Wu L."/>
            <person name="Ma J."/>
        </authorList>
    </citation>
    <scope>NUCLEOTIDE SEQUENCE [LARGE SCALE GENOMIC DNA]</scope>
    <source>
        <strain evidence="7">JCM 17933</strain>
    </source>
</reference>
<feature type="transmembrane region" description="Helical" evidence="4">
    <location>
        <begin position="103"/>
        <end position="123"/>
    </location>
</feature>
<dbReference type="InterPro" id="IPR027417">
    <property type="entry name" value="P-loop_NTPase"/>
</dbReference>
<evidence type="ECO:0000256" key="4">
    <source>
        <dbReference type="SAM" id="Phobius"/>
    </source>
</evidence>
<evidence type="ECO:0000313" key="6">
    <source>
        <dbReference type="EMBL" id="GAA4514119.1"/>
    </source>
</evidence>
<dbReference type="InterPro" id="IPR036390">
    <property type="entry name" value="WH_DNA-bd_sf"/>
</dbReference>
<keyword evidence="2 3" id="KW-0067">ATP-binding</keyword>
<dbReference type="SUPFAM" id="SSF52540">
    <property type="entry name" value="P-loop containing nucleoside triphosphate hydrolases"/>
    <property type="match status" value="1"/>
</dbReference>
<dbReference type="PANTHER" id="PTHR22683">
    <property type="entry name" value="SPORULATION PROTEIN RELATED"/>
    <property type="match status" value="1"/>
</dbReference>
<dbReference type="Pfam" id="PF01580">
    <property type="entry name" value="FtsK_SpoIIIE"/>
    <property type="match status" value="1"/>
</dbReference>
<keyword evidence="1 3" id="KW-0547">Nucleotide-binding</keyword>
<evidence type="ECO:0000256" key="1">
    <source>
        <dbReference type="ARBA" id="ARBA00022741"/>
    </source>
</evidence>
<gene>
    <name evidence="6" type="ORF">GCM10023191_082210</name>
</gene>
<dbReference type="PROSITE" id="PS50901">
    <property type="entry name" value="FTSK"/>
    <property type="match status" value="1"/>
</dbReference>
<evidence type="ECO:0000256" key="2">
    <source>
        <dbReference type="ARBA" id="ARBA00022840"/>
    </source>
</evidence>
<keyword evidence="7" id="KW-1185">Reference proteome</keyword>
<accession>A0ABP8R0A6</accession>
<feature type="transmembrane region" description="Helical" evidence="4">
    <location>
        <begin position="49"/>
        <end position="66"/>
    </location>
</feature>
<dbReference type="PANTHER" id="PTHR22683:SF41">
    <property type="entry name" value="DNA TRANSLOCASE FTSK"/>
    <property type="match status" value="1"/>
</dbReference>